<accession>B1I694</accession>
<dbReference type="STRING" id="477974.Daud_2052"/>
<evidence type="ECO:0000313" key="6">
    <source>
        <dbReference type="Proteomes" id="UP000008544"/>
    </source>
</evidence>
<feature type="short sequence motif" description="Histidine triad motif" evidence="2 3">
    <location>
        <begin position="98"/>
        <end position="102"/>
    </location>
</feature>
<dbReference type="SUPFAM" id="SSF54197">
    <property type="entry name" value="HIT-like"/>
    <property type="match status" value="1"/>
</dbReference>
<dbReference type="CDD" id="cd01276">
    <property type="entry name" value="PKCI_related"/>
    <property type="match status" value="1"/>
</dbReference>
<dbReference type="Proteomes" id="UP000008544">
    <property type="component" value="Chromosome"/>
</dbReference>
<dbReference type="AlphaFoldDB" id="B1I694"/>
<dbReference type="Gene3D" id="3.30.428.10">
    <property type="entry name" value="HIT-like"/>
    <property type="match status" value="1"/>
</dbReference>
<organism evidence="5 6">
    <name type="scientific">Desulforudis audaxviator (strain MP104C)</name>
    <dbReference type="NCBI Taxonomy" id="477974"/>
    <lineage>
        <taxon>Bacteria</taxon>
        <taxon>Bacillati</taxon>
        <taxon>Bacillota</taxon>
        <taxon>Clostridia</taxon>
        <taxon>Thermoanaerobacterales</taxon>
        <taxon>Candidatus Desulforudaceae</taxon>
        <taxon>Candidatus Desulforudis</taxon>
    </lineage>
</organism>
<protein>
    <submittedName>
        <fullName evidence="5">Histidine triad (HIT) protein</fullName>
    </submittedName>
</protein>
<evidence type="ECO:0000256" key="2">
    <source>
        <dbReference type="PIRSR" id="PIRSR601310-3"/>
    </source>
</evidence>
<dbReference type="RefSeq" id="WP_012303117.1">
    <property type="nucleotide sequence ID" value="NC_010424.1"/>
</dbReference>
<reference evidence="6" key="1">
    <citation type="submission" date="2007-10" db="EMBL/GenBank/DDBJ databases">
        <title>Complete sequence of chromosome of Desulforudis audaxviator MP104C.</title>
        <authorList>
            <person name="Copeland A."/>
            <person name="Lucas S."/>
            <person name="Lapidus A."/>
            <person name="Barry K."/>
            <person name="Glavina del Rio T."/>
            <person name="Dalin E."/>
            <person name="Tice H."/>
            <person name="Bruce D."/>
            <person name="Pitluck S."/>
            <person name="Lowry S.R."/>
            <person name="Larimer F."/>
            <person name="Land M.L."/>
            <person name="Hauser L."/>
            <person name="Kyrpides N."/>
            <person name="Ivanova N.N."/>
            <person name="Richardson P."/>
        </authorList>
    </citation>
    <scope>NUCLEOTIDE SEQUENCE [LARGE SCALE GENOMIC DNA]</scope>
    <source>
        <strain evidence="6">MP104C</strain>
    </source>
</reference>
<feature type="active site" description="Tele-AMP-histidine intermediate" evidence="1">
    <location>
        <position position="100"/>
    </location>
</feature>
<dbReference type="InterPro" id="IPR011146">
    <property type="entry name" value="HIT-like"/>
</dbReference>
<dbReference type="Pfam" id="PF01230">
    <property type="entry name" value="HIT"/>
    <property type="match status" value="1"/>
</dbReference>
<dbReference type="GO" id="GO:0003824">
    <property type="term" value="F:catalytic activity"/>
    <property type="evidence" value="ECO:0007669"/>
    <property type="project" value="InterPro"/>
</dbReference>
<gene>
    <name evidence="5" type="ordered locus">Daud_2052</name>
</gene>
<dbReference type="InterPro" id="IPR001310">
    <property type="entry name" value="Histidine_triad_HIT"/>
</dbReference>
<proteinExistence type="predicted"/>
<dbReference type="PANTHER" id="PTHR23089">
    <property type="entry name" value="HISTIDINE TRIAD HIT PROTEIN"/>
    <property type="match status" value="1"/>
</dbReference>
<sequence length="114" mass="13085">MQDCIFCRIVNREIPADVVYEDEHLLAFKDINPVAPVHLLFIPKRHIPTLFDLQDGDERLLGLLQKAAVQVARDLGLEERGFRLVTNCQEDGGQYVFHVHYHLLAGRELNWPPG</sequence>
<evidence type="ECO:0000256" key="1">
    <source>
        <dbReference type="PIRSR" id="PIRSR601310-1"/>
    </source>
</evidence>
<evidence type="ECO:0000259" key="4">
    <source>
        <dbReference type="PROSITE" id="PS51084"/>
    </source>
</evidence>
<dbReference type="PRINTS" id="PR00332">
    <property type="entry name" value="HISTRIAD"/>
</dbReference>
<dbReference type="PROSITE" id="PS51084">
    <property type="entry name" value="HIT_2"/>
    <property type="match status" value="1"/>
</dbReference>
<evidence type="ECO:0000256" key="3">
    <source>
        <dbReference type="PROSITE-ProRule" id="PRU00464"/>
    </source>
</evidence>
<dbReference type="InterPro" id="IPR036265">
    <property type="entry name" value="HIT-like_sf"/>
</dbReference>
<dbReference type="OrthoDB" id="9784774at2"/>
<keyword evidence="6" id="KW-1185">Reference proteome</keyword>
<reference evidence="5 6" key="2">
    <citation type="journal article" date="2008" name="Science">
        <title>Environmental genomics reveals a single-species ecosystem deep within Earth.</title>
        <authorList>
            <person name="Chivian D."/>
            <person name="Brodie E.L."/>
            <person name="Alm E.J."/>
            <person name="Culley D.E."/>
            <person name="Dehal P.S."/>
            <person name="Desantis T.Z."/>
            <person name="Gihring T.M."/>
            <person name="Lapidus A."/>
            <person name="Lin L.H."/>
            <person name="Lowry S.R."/>
            <person name="Moser D.P."/>
            <person name="Richardson P.M."/>
            <person name="Southam G."/>
            <person name="Wanger G."/>
            <person name="Pratt L.M."/>
            <person name="Andersen G.L."/>
            <person name="Hazen T.C."/>
            <person name="Brockman F.J."/>
            <person name="Arkin A.P."/>
            <person name="Onstott T.C."/>
        </authorList>
    </citation>
    <scope>NUCLEOTIDE SEQUENCE [LARGE SCALE GENOMIC DNA]</scope>
    <source>
        <strain evidence="5 6">MP104C</strain>
    </source>
</reference>
<dbReference type="KEGG" id="dau:Daud_2052"/>
<dbReference type="eggNOG" id="COG0537">
    <property type="taxonomic scope" value="Bacteria"/>
</dbReference>
<evidence type="ECO:0000313" key="5">
    <source>
        <dbReference type="EMBL" id="ACA60542.1"/>
    </source>
</evidence>
<feature type="domain" description="HIT" evidence="4">
    <location>
        <begin position="5"/>
        <end position="114"/>
    </location>
</feature>
<dbReference type="HOGENOM" id="CLU_056776_8_1_9"/>
<name>B1I694_DESAP</name>
<dbReference type="EMBL" id="CP000860">
    <property type="protein sequence ID" value="ACA60542.1"/>
    <property type="molecule type" value="Genomic_DNA"/>
</dbReference>